<feature type="domain" description="GGDEF" evidence="1">
    <location>
        <begin position="1"/>
        <end position="90"/>
    </location>
</feature>
<protein>
    <submittedName>
        <fullName evidence="2">Sensor diguanylate cyclase</fullName>
    </submittedName>
</protein>
<organism evidence="2 3">
    <name type="scientific">Frigidibacter mobilis</name>
    <dbReference type="NCBI Taxonomy" id="1335048"/>
    <lineage>
        <taxon>Bacteria</taxon>
        <taxon>Pseudomonadati</taxon>
        <taxon>Pseudomonadota</taxon>
        <taxon>Alphaproteobacteria</taxon>
        <taxon>Rhodobacterales</taxon>
        <taxon>Paracoccaceae</taxon>
        <taxon>Frigidibacter</taxon>
    </lineage>
</organism>
<accession>A0A159Z141</accession>
<evidence type="ECO:0000313" key="3">
    <source>
        <dbReference type="Proteomes" id="UP000076128"/>
    </source>
</evidence>
<dbReference type="STRING" id="1335048.AKL17_1346"/>
<gene>
    <name evidence="2" type="ORF">AKL17_1346</name>
</gene>
<dbReference type="InterPro" id="IPR029787">
    <property type="entry name" value="Nucleotide_cyclase"/>
</dbReference>
<sequence>MARVGGDEFVLLLRAMTDPAGIEALGRRIISRLEAPVPVGSGAATISGSLGVVLSVDYPEPAPDRMLADADRALYASKHGGRAAVTILRAGWKG</sequence>
<dbReference type="Gene3D" id="3.30.70.270">
    <property type="match status" value="1"/>
</dbReference>
<dbReference type="EMBL" id="CP012661">
    <property type="protein sequence ID" value="AMY68601.1"/>
    <property type="molecule type" value="Genomic_DNA"/>
</dbReference>
<dbReference type="InterPro" id="IPR043128">
    <property type="entry name" value="Rev_trsase/Diguanyl_cyclase"/>
</dbReference>
<dbReference type="PANTHER" id="PTHR46663:SF2">
    <property type="entry name" value="GGDEF DOMAIN-CONTAINING PROTEIN"/>
    <property type="match status" value="1"/>
</dbReference>
<dbReference type="KEGG" id="daa:AKL17_1346"/>
<dbReference type="Pfam" id="PF00990">
    <property type="entry name" value="GGDEF"/>
    <property type="match status" value="1"/>
</dbReference>
<dbReference type="AlphaFoldDB" id="A0A159Z141"/>
<dbReference type="SUPFAM" id="SSF55073">
    <property type="entry name" value="Nucleotide cyclase"/>
    <property type="match status" value="1"/>
</dbReference>
<dbReference type="InterPro" id="IPR000160">
    <property type="entry name" value="GGDEF_dom"/>
</dbReference>
<dbReference type="Proteomes" id="UP000076128">
    <property type="component" value="Chromosome"/>
</dbReference>
<dbReference type="InterPro" id="IPR052163">
    <property type="entry name" value="DGC-Regulatory_Protein"/>
</dbReference>
<evidence type="ECO:0000313" key="2">
    <source>
        <dbReference type="EMBL" id="AMY68601.1"/>
    </source>
</evidence>
<dbReference type="PANTHER" id="PTHR46663">
    <property type="entry name" value="DIGUANYLATE CYCLASE DGCT-RELATED"/>
    <property type="match status" value="1"/>
</dbReference>
<keyword evidence="3" id="KW-1185">Reference proteome</keyword>
<dbReference type="PROSITE" id="PS50887">
    <property type="entry name" value="GGDEF"/>
    <property type="match status" value="1"/>
</dbReference>
<reference evidence="2 3" key="1">
    <citation type="submission" date="2015-09" db="EMBL/GenBank/DDBJ databases">
        <title>Complete genome sequence of Defluviimonas alba cai42t isolated from an oilfield in Xinjiang.</title>
        <authorList>
            <person name="Geng S."/>
            <person name="Pan X."/>
            <person name="Wu X."/>
        </authorList>
    </citation>
    <scope>NUCLEOTIDE SEQUENCE [LARGE SCALE GENOMIC DNA]</scope>
    <source>
        <strain evidence="3">cai42</strain>
    </source>
</reference>
<name>A0A159Z141_9RHOB</name>
<proteinExistence type="predicted"/>
<evidence type="ECO:0000259" key="1">
    <source>
        <dbReference type="PROSITE" id="PS50887"/>
    </source>
</evidence>